<dbReference type="PROSITE" id="PS00136">
    <property type="entry name" value="SUBTILASE_ASP"/>
    <property type="match status" value="1"/>
</dbReference>
<feature type="active site" description="Charge relay system" evidence="5 6">
    <location>
        <position position="240"/>
    </location>
</feature>
<evidence type="ECO:0000256" key="3">
    <source>
        <dbReference type="ARBA" id="ARBA00022801"/>
    </source>
</evidence>
<feature type="active site" description="Charge relay system" evidence="5 6">
    <location>
        <position position="272"/>
    </location>
</feature>
<keyword evidence="3 6" id="KW-0378">Hydrolase</keyword>
<dbReference type="InterPro" id="IPR023827">
    <property type="entry name" value="Peptidase_S8_Asp-AS"/>
</dbReference>
<feature type="active site" description="Charge relay system" evidence="5 6">
    <location>
        <position position="446"/>
    </location>
</feature>
<dbReference type="SUPFAM" id="SSF52743">
    <property type="entry name" value="Subtilisin-like"/>
    <property type="match status" value="1"/>
</dbReference>
<dbReference type="Pfam" id="PF00082">
    <property type="entry name" value="Peptidase_S8"/>
    <property type="match status" value="1"/>
</dbReference>
<accession>A0A543B155</accession>
<organism evidence="9 10">
    <name type="scientific">Stackebrandtia endophytica</name>
    <dbReference type="NCBI Taxonomy" id="1496996"/>
    <lineage>
        <taxon>Bacteria</taxon>
        <taxon>Bacillati</taxon>
        <taxon>Actinomycetota</taxon>
        <taxon>Actinomycetes</taxon>
        <taxon>Glycomycetales</taxon>
        <taxon>Glycomycetaceae</taxon>
        <taxon>Stackebrandtia</taxon>
    </lineage>
</organism>
<dbReference type="PANTHER" id="PTHR43806">
    <property type="entry name" value="PEPTIDASE S8"/>
    <property type="match status" value="1"/>
</dbReference>
<evidence type="ECO:0000256" key="5">
    <source>
        <dbReference type="PIRSR" id="PIRSR615500-1"/>
    </source>
</evidence>
<name>A0A543B155_9ACTN</name>
<evidence type="ECO:0000256" key="7">
    <source>
        <dbReference type="RuleBase" id="RU003355"/>
    </source>
</evidence>
<feature type="domain" description="Peptidase S8/S53" evidence="8">
    <location>
        <begin position="231"/>
        <end position="484"/>
    </location>
</feature>
<evidence type="ECO:0000313" key="9">
    <source>
        <dbReference type="EMBL" id="TQL78564.1"/>
    </source>
</evidence>
<dbReference type="InterPro" id="IPR050131">
    <property type="entry name" value="Peptidase_S8_subtilisin-like"/>
</dbReference>
<comment type="caution">
    <text evidence="9">The sequence shown here is derived from an EMBL/GenBank/DDBJ whole genome shotgun (WGS) entry which is preliminary data.</text>
</comment>
<dbReference type="AlphaFoldDB" id="A0A543B155"/>
<evidence type="ECO:0000256" key="1">
    <source>
        <dbReference type="ARBA" id="ARBA00011073"/>
    </source>
</evidence>
<dbReference type="PANTHER" id="PTHR43806:SF65">
    <property type="entry name" value="SERINE PROTEASE APRX"/>
    <property type="match status" value="1"/>
</dbReference>
<dbReference type="Gene3D" id="3.40.50.200">
    <property type="entry name" value="Peptidase S8/S53 domain"/>
    <property type="match status" value="1"/>
</dbReference>
<dbReference type="InterPro" id="IPR023828">
    <property type="entry name" value="Peptidase_S8_Ser-AS"/>
</dbReference>
<evidence type="ECO:0000313" key="10">
    <source>
        <dbReference type="Proteomes" id="UP000317043"/>
    </source>
</evidence>
<dbReference type="PROSITE" id="PS51892">
    <property type="entry name" value="SUBTILASE"/>
    <property type="match status" value="1"/>
</dbReference>
<comment type="similarity">
    <text evidence="1 6 7">Belongs to the peptidase S8 family.</text>
</comment>
<dbReference type="PRINTS" id="PR00723">
    <property type="entry name" value="SUBTILISIN"/>
</dbReference>
<dbReference type="Proteomes" id="UP000317043">
    <property type="component" value="Unassembled WGS sequence"/>
</dbReference>
<dbReference type="GO" id="GO:0006508">
    <property type="term" value="P:proteolysis"/>
    <property type="evidence" value="ECO:0007669"/>
    <property type="project" value="UniProtKB-KW"/>
</dbReference>
<dbReference type="InterPro" id="IPR036852">
    <property type="entry name" value="Peptidase_S8/S53_dom_sf"/>
</dbReference>
<evidence type="ECO:0000259" key="8">
    <source>
        <dbReference type="Pfam" id="PF00082"/>
    </source>
</evidence>
<evidence type="ECO:0000256" key="6">
    <source>
        <dbReference type="PROSITE-ProRule" id="PRU01240"/>
    </source>
</evidence>
<gene>
    <name evidence="9" type="ORF">FB566_4153</name>
</gene>
<keyword evidence="2 6" id="KW-0645">Protease</keyword>
<proteinExistence type="inferred from homology"/>
<evidence type="ECO:0000256" key="2">
    <source>
        <dbReference type="ARBA" id="ARBA00022670"/>
    </source>
</evidence>
<reference evidence="9 10" key="1">
    <citation type="submission" date="2019-06" db="EMBL/GenBank/DDBJ databases">
        <title>Sequencing the genomes of 1000 actinobacteria strains.</title>
        <authorList>
            <person name="Klenk H.-P."/>
        </authorList>
    </citation>
    <scope>NUCLEOTIDE SEQUENCE [LARGE SCALE GENOMIC DNA]</scope>
    <source>
        <strain evidence="9 10">DSM 45928</strain>
    </source>
</reference>
<evidence type="ECO:0000256" key="4">
    <source>
        <dbReference type="ARBA" id="ARBA00022825"/>
    </source>
</evidence>
<dbReference type="InterPro" id="IPR000209">
    <property type="entry name" value="Peptidase_S8/S53_dom"/>
</dbReference>
<dbReference type="PROSITE" id="PS00138">
    <property type="entry name" value="SUBTILASE_SER"/>
    <property type="match status" value="1"/>
</dbReference>
<keyword evidence="4 6" id="KW-0720">Serine protease</keyword>
<dbReference type="InterPro" id="IPR015500">
    <property type="entry name" value="Peptidase_S8_subtilisin-rel"/>
</dbReference>
<dbReference type="EMBL" id="VFOW01000001">
    <property type="protein sequence ID" value="TQL78564.1"/>
    <property type="molecule type" value="Genomic_DNA"/>
</dbReference>
<protein>
    <submittedName>
        <fullName evidence="9">Subtilisin family serine protease</fullName>
    </submittedName>
</protein>
<sequence length="1098" mass="115102">MVGNGRYMQKPSRRLRLRRRPTLIGLAAVTAAVMAVTVTQFWGPTAEAESVEGAPSPGRSAAVTLITGDQVVFQPDNPGYTPQVLAADGREDIVFRVNRDSAGLHVVPADAEPLLDNGTLDPRLFNVSALVEMGYDDATRPDVPLIVRTSTPATLDTWAAADVNLTSLGLSTANPEKSTATDFWSTVVSPDPSTLDSGVREIWLDGKRRLLLQDSVPRIGAPAVWESGYDGDGVTVAVLDSGVDPDHPDLAGRVIEARDFTGADDPTDRHGHGTHVAATIAGGGEASDGRHRGVAPGAELLSGKVCGMEECTESDLLAGMLWAAQSDAAIVNMSIGGSDFPGIDPLEAAVNDLTDQYDTLFVIAAGNYGFHEKVDSPGSADAALTVAAADLDGAVAEFSSRGPRTGDHALKPDLMAPGVDIVAARAAGTAMGEPVDDHYTSASGTSMATPHVAGAVALLLQKHPGLSPEDIKSRMTGSAVPSEGFGAHEQGAGMIDASTAVNQTITSQPASVSVGLHEWPQLPDNATSHSVEYINTGDADVELTVTFTPAGPSAPGMFTLDTDRITVPADGSATIEITVDTSVVDEAGEYGGHLRAEGADQAVTTALAVTKAEETRDLTLRLTDRNGAPATETDVTLHNHDTGDAIYLDVDQPEYVAKVPPGRYMLEVTVYTGSDLSLMVHPDLDLTESVELDLDARTAEPVNISVDNDEAVNRISVVSYQTTGESNLFGALATDSFARLSTAAIDPDAAEMITGFSGGWAILDDNGGSTGSTKTYSLGYLTEGAFPTGFTASPETEDLAEVTVTQRSEGTGLNAALGWNANHPSTGFVVGSAMRVDLPIIRTEYRNVEEGLTYSIQNTLTEIGDFPIIAAIEERPVVEYQQGGKYREIWNAAVRGPAIPNSSVATRTGDTIDLAIPMYSSAADLYSDSAGVGTTRLYQGEQLLGEEYGAGWGSFAGLSVEATEYRLIADLYQGLSDLATQVTSEWTFTSAADQTTIPLLAVRFDVQDLDDHNQARSGRPTKVDVSLWSVTGPVTDGTVAVEASFDAGQTWQSVDLRRGQLLIDPPVGTSAVSLRATADDGSGNTVTQTIIDAYGVSA</sequence>
<dbReference type="InParanoid" id="A0A543B155"/>
<keyword evidence="10" id="KW-1185">Reference proteome</keyword>
<dbReference type="GO" id="GO:0004252">
    <property type="term" value="F:serine-type endopeptidase activity"/>
    <property type="evidence" value="ECO:0007669"/>
    <property type="project" value="UniProtKB-UniRule"/>
</dbReference>